<evidence type="ECO:0000256" key="5">
    <source>
        <dbReference type="ARBA" id="ARBA00023136"/>
    </source>
</evidence>
<evidence type="ECO:0000256" key="2">
    <source>
        <dbReference type="ARBA" id="ARBA00022475"/>
    </source>
</evidence>
<dbReference type="InterPro" id="IPR036259">
    <property type="entry name" value="MFS_trans_sf"/>
</dbReference>
<evidence type="ECO:0000256" key="3">
    <source>
        <dbReference type="ARBA" id="ARBA00022692"/>
    </source>
</evidence>
<dbReference type="GO" id="GO:0022857">
    <property type="term" value="F:transmembrane transporter activity"/>
    <property type="evidence" value="ECO:0007669"/>
    <property type="project" value="InterPro"/>
</dbReference>
<evidence type="ECO:0000256" key="6">
    <source>
        <dbReference type="ARBA" id="ARBA00023180"/>
    </source>
</evidence>
<dbReference type="EMBL" id="JAZDUA010000046">
    <property type="protein sequence ID" value="KAK7871046.1"/>
    <property type="molecule type" value="Genomic_DNA"/>
</dbReference>
<dbReference type="PRINTS" id="PR00171">
    <property type="entry name" value="SUGRTRNSPORT"/>
</dbReference>
<feature type="transmembrane region" description="Helical" evidence="9">
    <location>
        <begin position="43"/>
        <end position="66"/>
    </location>
</feature>
<dbReference type="PANTHER" id="PTHR48021:SF1">
    <property type="entry name" value="GH07001P-RELATED"/>
    <property type="match status" value="1"/>
</dbReference>
<dbReference type="PROSITE" id="PS00217">
    <property type="entry name" value="SUGAR_TRANSPORT_2"/>
    <property type="match status" value="1"/>
</dbReference>
<dbReference type="PANTHER" id="PTHR48021">
    <property type="match status" value="1"/>
</dbReference>
<feature type="domain" description="Major facilitator superfamily (MFS) profile" evidence="10">
    <location>
        <begin position="44"/>
        <end position="479"/>
    </location>
</feature>
<reference evidence="11 12" key="1">
    <citation type="submission" date="2024-03" db="EMBL/GenBank/DDBJ databases">
        <title>The genome assembly and annotation of the cricket Gryllus longicercus Weissman &amp; Gray.</title>
        <authorList>
            <person name="Szrajer S."/>
            <person name="Gray D."/>
            <person name="Ylla G."/>
        </authorList>
    </citation>
    <scope>NUCLEOTIDE SEQUENCE [LARGE SCALE GENOMIC DNA]</scope>
    <source>
        <strain evidence="11">DAG 2021-001</strain>
        <tissue evidence="11">Whole body minus gut</tissue>
    </source>
</reference>
<evidence type="ECO:0000256" key="8">
    <source>
        <dbReference type="SAM" id="MobiDB-lite"/>
    </source>
</evidence>
<keyword evidence="12" id="KW-1185">Reference proteome</keyword>
<evidence type="ECO:0000256" key="7">
    <source>
        <dbReference type="ARBA" id="ARBA00024348"/>
    </source>
</evidence>
<organism evidence="11 12">
    <name type="scientific">Gryllus longicercus</name>
    <dbReference type="NCBI Taxonomy" id="2509291"/>
    <lineage>
        <taxon>Eukaryota</taxon>
        <taxon>Metazoa</taxon>
        <taxon>Ecdysozoa</taxon>
        <taxon>Arthropoda</taxon>
        <taxon>Hexapoda</taxon>
        <taxon>Insecta</taxon>
        <taxon>Pterygota</taxon>
        <taxon>Neoptera</taxon>
        <taxon>Polyneoptera</taxon>
        <taxon>Orthoptera</taxon>
        <taxon>Ensifera</taxon>
        <taxon>Gryllidea</taxon>
        <taxon>Grylloidea</taxon>
        <taxon>Gryllidae</taxon>
        <taxon>Gryllinae</taxon>
        <taxon>Gryllus</taxon>
    </lineage>
</organism>
<keyword evidence="3 9" id="KW-0812">Transmembrane</keyword>
<feature type="transmembrane region" description="Helical" evidence="9">
    <location>
        <begin position="388"/>
        <end position="412"/>
    </location>
</feature>
<evidence type="ECO:0000256" key="9">
    <source>
        <dbReference type="SAM" id="Phobius"/>
    </source>
</evidence>
<proteinExistence type="inferred from homology"/>
<comment type="subcellular location">
    <subcellularLocation>
        <location evidence="1">Cell membrane</location>
        <topology evidence="1">Multi-pass membrane protein</topology>
    </subcellularLocation>
</comment>
<dbReference type="InterPro" id="IPR020846">
    <property type="entry name" value="MFS_dom"/>
</dbReference>
<feature type="transmembrane region" description="Helical" evidence="9">
    <location>
        <begin position="199"/>
        <end position="220"/>
    </location>
</feature>
<evidence type="ECO:0000259" key="10">
    <source>
        <dbReference type="PROSITE" id="PS50850"/>
    </source>
</evidence>
<keyword evidence="4 9" id="KW-1133">Transmembrane helix</keyword>
<feature type="transmembrane region" description="Helical" evidence="9">
    <location>
        <begin position="424"/>
        <end position="442"/>
    </location>
</feature>
<feature type="transmembrane region" description="Helical" evidence="9">
    <location>
        <begin position="139"/>
        <end position="162"/>
    </location>
</feature>
<dbReference type="InterPro" id="IPR005829">
    <property type="entry name" value="Sugar_transporter_CS"/>
</dbReference>
<evidence type="ECO:0000313" key="11">
    <source>
        <dbReference type="EMBL" id="KAK7871046.1"/>
    </source>
</evidence>
<dbReference type="Pfam" id="PF00083">
    <property type="entry name" value="Sugar_tr"/>
    <property type="match status" value="1"/>
</dbReference>
<dbReference type="InterPro" id="IPR003663">
    <property type="entry name" value="Sugar/inositol_transpt"/>
</dbReference>
<comment type="similarity">
    <text evidence="7">Belongs to the major facilitator superfamily. Sugar transporter (TC 2.A.1.1) family. Trehalose transporter subfamily.</text>
</comment>
<feature type="transmembrane region" description="Helical" evidence="9">
    <location>
        <begin position="86"/>
        <end position="108"/>
    </location>
</feature>
<feature type="transmembrane region" description="Helical" evidence="9">
    <location>
        <begin position="354"/>
        <end position="376"/>
    </location>
</feature>
<name>A0AAN9VYG1_9ORTH</name>
<sequence length="495" mass="53539">MSASTLKKGGLGDSNRRPLLPNQASARSTSGDESQVYIFRQHLAAFLANLPSLVTGMSLGWTAPAVPILLGQVEDAQPLRLSLEQASWVGGLMPLASLGGALVAGSLAERVGRKGALLLGALPTLVGWLLMAFAGPSVWLLMLGRALIGLAGGAASAPAALYCEEIADIRVRGALGSFQFVMNCVGCVFLYALGALLPYFWFTVSAVFVPIIFVFSFCWMPESPGYLAVRERLKDAQHALLWLRGPDVDFKTEVENMLASRSHAVSNQETQRLGNICSRRPWESNALRALSLVLALMLFQQLSGMCMLTFYTVQLFQKVGGNISSYLSTIFIGSANLIASIVATASVDKVGRRVLLLMSSLSMGTCLFSLAIYTHMDCNEGSTESWRWVPLASLLIYGVMFSLGLGPLPWFLMAELVPMYSKGWTSSMAVCMNRITMFLIVKESPLLLEYAGEVTTFVIYGSMCVVSAIFLFFCLPETRGKSKAEILQAIGGNKP</sequence>
<feature type="transmembrane region" description="Helical" evidence="9">
    <location>
        <begin position="454"/>
        <end position="475"/>
    </location>
</feature>
<dbReference type="InterPro" id="IPR005828">
    <property type="entry name" value="MFS_sugar_transport-like"/>
</dbReference>
<feature type="transmembrane region" description="Helical" evidence="9">
    <location>
        <begin position="323"/>
        <end position="347"/>
    </location>
</feature>
<protein>
    <recommendedName>
        <fullName evidence="10">Major facilitator superfamily (MFS) profile domain-containing protein</fullName>
    </recommendedName>
</protein>
<comment type="caution">
    <text evidence="11">The sequence shown here is derived from an EMBL/GenBank/DDBJ whole genome shotgun (WGS) entry which is preliminary data.</text>
</comment>
<evidence type="ECO:0000256" key="4">
    <source>
        <dbReference type="ARBA" id="ARBA00022989"/>
    </source>
</evidence>
<keyword evidence="6" id="KW-0325">Glycoprotein</keyword>
<dbReference type="AlphaFoldDB" id="A0AAN9VYG1"/>
<feature type="region of interest" description="Disordered" evidence="8">
    <location>
        <begin position="1"/>
        <end position="28"/>
    </location>
</feature>
<keyword evidence="2" id="KW-1003">Cell membrane</keyword>
<dbReference type="InterPro" id="IPR050549">
    <property type="entry name" value="MFS_Trehalose_Transporter"/>
</dbReference>
<accession>A0AAN9VYG1</accession>
<dbReference type="Proteomes" id="UP001378592">
    <property type="component" value="Unassembled WGS sequence"/>
</dbReference>
<keyword evidence="5 9" id="KW-0472">Membrane</keyword>
<feature type="transmembrane region" description="Helical" evidence="9">
    <location>
        <begin position="174"/>
        <end position="193"/>
    </location>
</feature>
<gene>
    <name evidence="11" type="ORF">R5R35_007249</name>
</gene>
<dbReference type="SUPFAM" id="SSF103473">
    <property type="entry name" value="MFS general substrate transporter"/>
    <property type="match status" value="1"/>
</dbReference>
<feature type="transmembrane region" description="Helical" evidence="9">
    <location>
        <begin position="289"/>
        <end position="311"/>
    </location>
</feature>
<dbReference type="FunFam" id="1.20.1250.20:FF:000055">
    <property type="entry name" value="Facilitated trehalose transporter Tret1-2 homolog"/>
    <property type="match status" value="1"/>
</dbReference>
<evidence type="ECO:0000313" key="12">
    <source>
        <dbReference type="Proteomes" id="UP001378592"/>
    </source>
</evidence>
<dbReference type="GO" id="GO:0005886">
    <property type="term" value="C:plasma membrane"/>
    <property type="evidence" value="ECO:0007669"/>
    <property type="project" value="UniProtKB-SubCell"/>
</dbReference>
<evidence type="ECO:0000256" key="1">
    <source>
        <dbReference type="ARBA" id="ARBA00004651"/>
    </source>
</evidence>
<dbReference type="Gene3D" id="1.20.1250.20">
    <property type="entry name" value="MFS general substrate transporter like domains"/>
    <property type="match status" value="1"/>
</dbReference>
<feature type="transmembrane region" description="Helical" evidence="9">
    <location>
        <begin position="115"/>
        <end position="133"/>
    </location>
</feature>
<dbReference type="PROSITE" id="PS50850">
    <property type="entry name" value="MFS"/>
    <property type="match status" value="1"/>
</dbReference>